<comment type="caution">
    <text evidence="2">The sequence shown here is derived from an EMBL/GenBank/DDBJ whole genome shotgun (WGS) entry which is preliminary data.</text>
</comment>
<accession>A0ABT0FMC4</accession>
<evidence type="ECO:0000256" key="1">
    <source>
        <dbReference type="SAM" id="SignalP"/>
    </source>
</evidence>
<name>A0ABT0FMC4_9ACTN</name>
<protein>
    <submittedName>
        <fullName evidence="2">Uncharacterized protein</fullName>
    </submittedName>
</protein>
<reference evidence="2 3" key="1">
    <citation type="submission" date="2022-04" db="EMBL/GenBank/DDBJ databases">
        <title>Genome draft of Actinomadura sp. ATCC 31491.</title>
        <authorList>
            <person name="Shi X."/>
            <person name="Du Y."/>
        </authorList>
    </citation>
    <scope>NUCLEOTIDE SEQUENCE [LARGE SCALE GENOMIC DNA]</scope>
    <source>
        <strain evidence="2 3">ATCC 31491</strain>
    </source>
</reference>
<sequence>MRKLALLAAAAVLPLTVAAGPASAQPAIWKWGPVHSADGMASSWGKAYLHQFGYLVRGSLEDTRGKGCAWAVLNAQDSRDGRWKSYGFYNCRPGVGTFKKDYRNVLRIRVQVCRGNATRPTGECSGWKWILKMG</sequence>
<evidence type="ECO:0000313" key="2">
    <source>
        <dbReference type="EMBL" id="MCK2213427.1"/>
    </source>
</evidence>
<dbReference type="EMBL" id="JAKRKC020000001">
    <property type="protein sequence ID" value="MCK2213427.1"/>
    <property type="molecule type" value="Genomic_DNA"/>
</dbReference>
<evidence type="ECO:0000313" key="3">
    <source>
        <dbReference type="Proteomes" id="UP001317259"/>
    </source>
</evidence>
<feature type="chain" id="PRO_5047332124" evidence="1">
    <location>
        <begin position="25"/>
        <end position="134"/>
    </location>
</feature>
<dbReference type="RefSeq" id="WP_242380408.1">
    <property type="nucleotide sequence ID" value="NZ_JAKRKC020000001.1"/>
</dbReference>
<keyword evidence="1" id="KW-0732">Signal</keyword>
<gene>
    <name evidence="2" type="ORF">MF672_006415</name>
</gene>
<proteinExistence type="predicted"/>
<feature type="signal peptide" evidence="1">
    <location>
        <begin position="1"/>
        <end position="24"/>
    </location>
</feature>
<dbReference type="Proteomes" id="UP001317259">
    <property type="component" value="Unassembled WGS sequence"/>
</dbReference>
<keyword evidence="3" id="KW-1185">Reference proteome</keyword>
<organism evidence="2 3">
    <name type="scientific">Actinomadura luzonensis</name>
    <dbReference type="NCBI Taxonomy" id="2805427"/>
    <lineage>
        <taxon>Bacteria</taxon>
        <taxon>Bacillati</taxon>
        <taxon>Actinomycetota</taxon>
        <taxon>Actinomycetes</taxon>
        <taxon>Streptosporangiales</taxon>
        <taxon>Thermomonosporaceae</taxon>
        <taxon>Actinomadura</taxon>
    </lineage>
</organism>